<evidence type="ECO:0000313" key="2">
    <source>
        <dbReference type="Proteomes" id="UP000182108"/>
    </source>
</evidence>
<sequence>MAVKLAEHPIRQALHEEINARPSVPLVAPATVVQLSWLLPREATSERLLEHWMRLRNLPGAVLELDAAAQSLLRWGGLRIKRERHAEFHSYTFYLDGDHDLPAAILSRLPEGWLEASPGEVIAATHVRLRPISDTPPSEFLDAADPFGPALVASKISDGNAWVLSDFQLHEGFIQFIVLDAAMTPKQAGRAVQRLLEIDTYRMLALLAFPVAKEVGAFLGRAEAELAELVAAMSRAASFEDERDILARLTHLAAEIEHSIAASAYRFGAAAAYSALVRQRIAELREIRLAGYSTLQGFMERRFAPAMNTCAAVARRQEELSQRSTRNSQLLRTRVDLELERQNQQLLAQMNRRVKLQLRLQAAVESLSVMAITYYGSQLVHYLAKGFEPWLHIKPELATAVSIPLLAALIALGVRRVHRVVEHEG</sequence>
<name>A0A0K6IW24_9PROT</name>
<dbReference type="Pfam" id="PF11902">
    <property type="entry name" value="DUF3422"/>
    <property type="match status" value="1"/>
</dbReference>
<organism evidence="1 2">
    <name type="scientific">Tepidiphilus thermophilus</name>
    <dbReference type="NCBI Taxonomy" id="876478"/>
    <lineage>
        <taxon>Bacteria</taxon>
        <taxon>Pseudomonadati</taxon>
        <taxon>Pseudomonadota</taxon>
        <taxon>Hydrogenophilia</taxon>
        <taxon>Hydrogenophilales</taxon>
        <taxon>Hydrogenophilaceae</taxon>
        <taxon>Tepidiphilus</taxon>
    </lineage>
</organism>
<evidence type="ECO:0000313" key="1">
    <source>
        <dbReference type="EMBL" id="CUB07321.1"/>
    </source>
</evidence>
<accession>A0A0K6IW24</accession>
<dbReference type="InterPro" id="IPR021830">
    <property type="entry name" value="DUF3422"/>
</dbReference>
<protein>
    <submittedName>
        <fullName evidence="1">Uncharacterized membrane-anchored protein</fullName>
    </submittedName>
</protein>
<dbReference type="EMBL" id="CYHH01000006">
    <property type="protein sequence ID" value="CUB07321.1"/>
    <property type="molecule type" value="Genomic_DNA"/>
</dbReference>
<dbReference type="AlphaFoldDB" id="A0A0K6IW24"/>
<dbReference type="RefSeq" id="WP_176697464.1">
    <property type="nucleotide sequence ID" value="NZ_CYHH01000006.1"/>
</dbReference>
<keyword evidence="2" id="KW-1185">Reference proteome</keyword>
<reference evidence="2" key="1">
    <citation type="submission" date="2015-08" db="EMBL/GenBank/DDBJ databases">
        <authorList>
            <person name="Babu N.S."/>
            <person name="Beckwith C.J."/>
            <person name="Beseler K.G."/>
            <person name="Brison A."/>
            <person name="Carone J.V."/>
            <person name="Caskin T.P."/>
            <person name="Diamond M."/>
            <person name="Durham M.E."/>
            <person name="Foxe J.M."/>
            <person name="Go M."/>
            <person name="Henderson B.A."/>
            <person name="Jones I.B."/>
            <person name="McGettigan J.A."/>
            <person name="Micheletti S.J."/>
            <person name="Nasrallah M.E."/>
            <person name="Ortiz D."/>
            <person name="Piller C.R."/>
            <person name="Privatt S.R."/>
            <person name="Schneider S.L."/>
            <person name="Sharp S."/>
            <person name="Smith T.C."/>
            <person name="Stanton J.D."/>
            <person name="Ullery H.E."/>
            <person name="Wilson R.J."/>
            <person name="Serrano M.G."/>
            <person name="Buck G."/>
            <person name="Lee V."/>
            <person name="Wang Y."/>
            <person name="Carvalho R."/>
            <person name="Voegtly L."/>
            <person name="Shi R."/>
            <person name="Duckworth R."/>
            <person name="Johnson A."/>
            <person name="Loviza R."/>
            <person name="Walstead R."/>
            <person name="Shah Z."/>
            <person name="Kiflezghi M."/>
            <person name="Wade K."/>
            <person name="Ball S.L."/>
            <person name="Bradley K.W."/>
            <person name="Asai D.J."/>
            <person name="Bowman C.A."/>
            <person name="Russell D.A."/>
            <person name="Pope W.H."/>
            <person name="Jacobs-Sera D."/>
            <person name="Hendrix R.W."/>
            <person name="Hatfull G.F."/>
        </authorList>
    </citation>
    <scope>NUCLEOTIDE SEQUENCE [LARGE SCALE GENOMIC DNA]</scope>
    <source>
        <strain evidence="2">JCM 19170</strain>
    </source>
</reference>
<dbReference type="Proteomes" id="UP000182108">
    <property type="component" value="Unassembled WGS sequence"/>
</dbReference>
<gene>
    <name evidence="1" type="ORF">Ga0061068_10671</name>
</gene>
<proteinExistence type="predicted"/>